<sequence length="648" mass="71828">MCAPVFPDLFEHEEDIDQDEAIRTGEVINQATPPLRTWRKGTALPIFYRHGHESDEDYSDTDEDAETGDDHVEAETGDDHVDAGTGDDQGEGQSQHDGYRDGSAGGVYPTRNPVQVVGLTFNVGGRVVFLLHLRHVEHGRDEVEDEPREECGGDDGQDGEYEGDNEQEGGYEDDEYDEDEEEYGGGGDDDDDDDDDDDGDDGDGDYPSDSDPDHHQHLYGEDEYMCILPDCPERLLIIQERLETRRDFFRDAMVIMYGKYAHLLDVSEMGDDAQAYVPSEKPWESEEARLEWEGFLNRVPQLVCCDADNNLPCSIDDINDFYALRAWMLELLPWVVESPPLAISEAIQTVILMTEPSMAASQASKLRKIRKEMRALLDRLDALEGMNPTNNAKDAAIHGTDSETQNDYTQPVKEKDITAGPRATLNDVLEWFNLRSATYNHERATVFTSKKFPKELSCCTTGTRILQGLDKEAPSKRKEPPQLGAAAPDPAAAAASPSSSSSSCPTEPAIRLHDTPMTATIEQSGPADTQRLRMCATPMLQITHLAETEEPGPFFVVTARPDWGEVAKADFTMVLAIADHNNKLQGKNRILYGMLVTADIVTFAEVSEDVISYGPEVEFAKEEDVVRVCKHVAELLTRGALLGTLLSS</sequence>
<evidence type="ECO:0000313" key="2">
    <source>
        <dbReference type="Proteomes" id="UP000249661"/>
    </source>
</evidence>
<dbReference type="EMBL" id="KZ825018">
    <property type="protein sequence ID" value="RAH64208.1"/>
    <property type="molecule type" value="Genomic_DNA"/>
</dbReference>
<reference evidence="1" key="1">
    <citation type="submission" date="2018-02" db="EMBL/GenBank/DDBJ databases">
        <title>The genomes of Aspergillus section Nigri reveals drivers in fungal speciation.</title>
        <authorList>
            <consortium name="DOE Joint Genome Institute"/>
            <person name="Vesth T.C."/>
            <person name="Nybo J."/>
            <person name="Theobald S."/>
            <person name="Brandl J."/>
            <person name="Frisvad J.C."/>
            <person name="Nielsen K.F."/>
            <person name="Lyhne E.K."/>
            <person name="Kogle M.E."/>
            <person name="Kuo A."/>
            <person name="Riley R."/>
            <person name="Clum A."/>
            <person name="Nolan M."/>
            <person name="Lipzen A."/>
            <person name="Salamov A."/>
            <person name="Henrissat B."/>
            <person name="Wiebenga A."/>
            <person name="De vries R.P."/>
            <person name="Grigoriev I.V."/>
            <person name="Mortensen U.H."/>
            <person name="Andersen M.R."/>
            <person name="Baker S.E."/>
        </authorList>
    </citation>
    <scope>NUCLEOTIDE SEQUENCE</scope>
    <source>
        <strain evidence="1">CBS 121060</strain>
    </source>
</reference>
<organism evidence="1 2">
    <name type="scientific">Aspergillus aculeatinus CBS 121060</name>
    <dbReference type="NCBI Taxonomy" id="1448322"/>
    <lineage>
        <taxon>Eukaryota</taxon>
        <taxon>Fungi</taxon>
        <taxon>Dikarya</taxon>
        <taxon>Ascomycota</taxon>
        <taxon>Pezizomycotina</taxon>
        <taxon>Eurotiomycetes</taxon>
        <taxon>Eurotiomycetidae</taxon>
        <taxon>Eurotiales</taxon>
        <taxon>Aspergillaceae</taxon>
        <taxon>Aspergillus</taxon>
        <taxon>Aspergillus subgen. Circumdati</taxon>
    </lineage>
</organism>
<evidence type="ECO:0000313" key="1">
    <source>
        <dbReference type="EMBL" id="RAH64208.1"/>
    </source>
</evidence>
<keyword evidence="2" id="KW-1185">Reference proteome</keyword>
<dbReference type="Proteomes" id="UP000249661">
    <property type="component" value="Unassembled WGS sequence"/>
</dbReference>
<protein>
    <submittedName>
        <fullName evidence="1">Uncharacterized protein</fullName>
    </submittedName>
</protein>
<gene>
    <name evidence="1" type="ORF">BO66DRAFT_444224</name>
</gene>
<name>A0ACD1GSF8_9EURO</name>
<proteinExistence type="predicted"/>
<accession>A0ACD1GSF8</accession>